<dbReference type="InterPro" id="IPR052441">
    <property type="entry name" value="Armadillo-Ser/Thr_Kinase"/>
</dbReference>
<dbReference type="AlphaFoldDB" id="A0A7N6BG16"/>
<feature type="domain" description="EDR1/CTR1/ARMC3-like peptidase-like" evidence="3">
    <location>
        <begin position="624"/>
        <end position="712"/>
    </location>
</feature>
<sequence length="726" mass="79458">MGKKVKKESETPCKETFEALPVVGKTPATVVLLLSSPEEDILIKACEAIHTFAEKGDESKVSLLGLGALEPLCQLITHNNKLVRRNAFMALGIMATNGDVKSALNKIDVTPLIIDKLSLEDDTVIHEFATLCLASLSVDFVCKVQIFDNNGLPPLIKLLSSPDPDVKKNSLEIIFNLVQDYQSRLAVHELGGIPPLLELLHSDFPVIQHLTLKTLQNITTDKDTRNAFREQHGFEKLIDILNNTDFSDLHAEALQVVANCLSDSESVQLIHKDGGLTRLMDFLLTPNMPEIQSNAVKCISRVAKSSENRKVLHEHNVEKVLVELLSVADIGVKTSACQAVAAMSFHLSSKDRFRDLGGIPAVVQGLSSESLALRQAATQALSNLTYNNKHSAFAVFEAGGHEILVQQLNGSCPRMVANAAATLGNMARHEIICCSILSHGAIPALVEPLKSTDTQVLVNTTQCLTVLACDTEARAELQRAGGLQPLVSLLQSYHKEVLSNTCFAVHVYACEESAAVEMCKHGALEILQEINQSVNRKSSYSELAMISLLNCNLSVKYSLTGHLASTDVIVDGFYDAGKVCGLLQIMCYRSYLSQIQISFSTFNNSVITAVEFFSIHLKLHEFPWVLHLSELKFQLQSNVIPIGLITKGIYYHRALLFKCLADCIGISCTLVRGEYNRAWNEVLLFDGPPARNGCSSQPCRYIVDLMHQPGSLLAADTAAAVQYQTI</sequence>
<reference evidence="4" key="1">
    <citation type="submission" date="2021-04" db="EMBL/GenBank/DDBJ databases">
        <authorList>
            <consortium name="Wellcome Sanger Institute Data Sharing"/>
        </authorList>
    </citation>
    <scope>NUCLEOTIDE SEQUENCE [LARGE SCALE GENOMIC DNA]</scope>
</reference>
<feature type="repeat" description="ARM" evidence="2">
    <location>
        <begin position="191"/>
        <end position="233"/>
    </location>
</feature>
<evidence type="ECO:0000256" key="2">
    <source>
        <dbReference type="PROSITE-ProRule" id="PRU00259"/>
    </source>
</evidence>
<dbReference type="PANTHER" id="PTHR46618:SF1">
    <property type="entry name" value="ARMADILLO REPEAT-CONTAINING PROTEIN 3"/>
    <property type="match status" value="1"/>
</dbReference>
<dbReference type="InterPro" id="IPR055164">
    <property type="entry name" value="EDR1/CTR1/ARMC3-like_pept-like"/>
</dbReference>
<dbReference type="PROSITE" id="PS50176">
    <property type="entry name" value="ARM_REPEAT"/>
    <property type="match status" value="4"/>
</dbReference>
<evidence type="ECO:0000313" key="5">
    <source>
        <dbReference type="Proteomes" id="UP000265040"/>
    </source>
</evidence>
<gene>
    <name evidence="4" type="primary">ARMC3</name>
</gene>
<dbReference type="Gene3D" id="1.25.10.10">
    <property type="entry name" value="Leucine-rich Repeat Variant"/>
    <property type="match status" value="3"/>
</dbReference>
<dbReference type="Proteomes" id="UP000265040">
    <property type="component" value="Chromosome 2"/>
</dbReference>
<reference evidence="4" key="3">
    <citation type="submission" date="2025-09" db="UniProtKB">
        <authorList>
            <consortium name="Ensembl"/>
        </authorList>
    </citation>
    <scope>IDENTIFICATION</scope>
</reference>
<keyword evidence="1" id="KW-0677">Repeat</keyword>
<reference evidence="4" key="2">
    <citation type="submission" date="2025-08" db="UniProtKB">
        <authorList>
            <consortium name="Ensembl"/>
        </authorList>
    </citation>
    <scope>IDENTIFICATION</scope>
</reference>
<accession>A0A7N6BG16</accession>
<dbReference type="InterPro" id="IPR016024">
    <property type="entry name" value="ARM-type_fold"/>
</dbReference>
<dbReference type="Pfam" id="PF14381">
    <property type="entry name" value="EDR1_CTR1_ARMC3_pept"/>
    <property type="match status" value="1"/>
</dbReference>
<protein>
    <recommendedName>
        <fullName evidence="3">EDR1/CTR1/ARMC3-like peptidase-like domain-containing protein</fullName>
    </recommendedName>
</protein>
<evidence type="ECO:0000256" key="1">
    <source>
        <dbReference type="ARBA" id="ARBA00022737"/>
    </source>
</evidence>
<feature type="repeat" description="ARM" evidence="2">
    <location>
        <begin position="150"/>
        <end position="192"/>
    </location>
</feature>
<dbReference type="Ensembl" id="ENSATET00000069472.2">
    <property type="protein sequence ID" value="ENSATEP00000063285.1"/>
    <property type="gene ID" value="ENSATEG00000015271.3"/>
</dbReference>
<organism evidence="4 5">
    <name type="scientific">Anabas testudineus</name>
    <name type="common">Climbing perch</name>
    <name type="synonym">Anthias testudineus</name>
    <dbReference type="NCBI Taxonomy" id="64144"/>
    <lineage>
        <taxon>Eukaryota</taxon>
        <taxon>Metazoa</taxon>
        <taxon>Chordata</taxon>
        <taxon>Craniata</taxon>
        <taxon>Vertebrata</taxon>
        <taxon>Euteleostomi</taxon>
        <taxon>Actinopterygii</taxon>
        <taxon>Neopterygii</taxon>
        <taxon>Teleostei</taxon>
        <taxon>Neoteleostei</taxon>
        <taxon>Acanthomorphata</taxon>
        <taxon>Anabantaria</taxon>
        <taxon>Anabantiformes</taxon>
        <taxon>Anabantoidei</taxon>
        <taxon>Anabantidae</taxon>
        <taxon>Anabas</taxon>
    </lineage>
</organism>
<proteinExistence type="predicted"/>
<dbReference type="InterPro" id="IPR011989">
    <property type="entry name" value="ARM-like"/>
</dbReference>
<dbReference type="PANTHER" id="PTHR46618">
    <property type="entry name" value="ARMADILLO REPEAT-CONTAINING PROTEIN 3"/>
    <property type="match status" value="1"/>
</dbReference>
<feature type="repeat" description="ARM" evidence="2">
    <location>
        <begin position="440"/>
        <end position="482"/>
    </location>
</feature>
<dbReference type="InterPro" id="IPR000225">
    <property type="entry name" value="Armadillo"/>
</dbReference>
<dbReference type="SMART" id="SM00185">
    <property type="entry name" value="ARM"/>
    <property type="match status" value="10"/>
</dbReference>
<keyword evidence="5" id="KW-1185">Reference proteome</keyword>
<dbReference type="Pfam" id="PF00514">
    <property type="entry name" value="Arm"/>
    <property type="match status" value="2"/>
</dbReference>
<name>A0A7N6BG16_ANATE</name>
<dbReference type="GeneTree" id="ENSGT00940000157476"/>
<feature type="repeat" description="ARM" evidence="2">
    <location>
        <begin position="357"/>
        <end position="399"/>
    </location>
</feature>
<evidence type="ECO:0000259" key="3">
    <source>
        <dbReference type="Pfam" id="PF14381"/>
    </source>
</evidence>
<dbReference type="SUPFAM" id="SSF48371">
    <property type="entry name" value="ARM repeat"/>
    <property type="match status" value="2"/>
</dbReference>
<evidence type="ECO:0000313" key="4">
    <source>
        <dbReference type="Ensembl" id="ENSATEP00000063285.1"/>
    </source>
</evidence>